<keyword evidence="2" id="KW-1185">Reference proteome</keyword>
<sequence>MTALNFAITDDGIFLATDSLVTHEDQALMFTSKVLTLPHLDGLICWTGSIVLFHRWALTVLREASSGSICFLDVDTPEDLKSIWAGMSDDERGSGTGTIYQFGYDRDWDRFVGFAYRSSNGFKSEPLAHNIYTKPPLAGQFPIIGFPDDFVETCRHQRIEQDKLPADKRVHIGGHVIAYMVQRNKREG</sequence>
<evidence type="ECO:0000313" key="1">
    <source>
        <dbReference type="EMBL" id="OWR01240.1"/>
    </source>
</evidence>
<comment type="caution">
    <text evidence="1">The sequence shown here is derived from an EMBL/GenBank/DDBJ whole genome shotgun (WGS) entry which is preliminary data.</text>
</comment>
<name>A0A246K5E9_9SPHN</name>
<dbReference type="OrthoDB" id="6859799at2"/>
<organism evidence="1 2">
    <name type="scientific">Sphingopyxis witflariensis</name>
    <dbReference type="NCBI Taxonomy" id="173675"/>
    <lineage>
        <taxon>Bacteria</taxon>
        <taxon>Pseudomonadati</taxon>
        <taxon>Pseudomonadota</taxon>
        <taxon>Alphaproteobacteria</taxon>
        <taxon>Sphingomonadales</taxon>
        <taxon>Sphingomonadaceae</taxon>
        <taxon>Sphingopyxis</taxon>
    </lineage>
</organism>
<dbReference type="AlphaFoldDB" id="A0A246K5E9"/>
<protein>
    <submittedName>
        <fullName evidence="1">Uncharacterized protein</fullName>
    </submittedName>
</protein>
<evidence type="ECO:0000313" key="2">
    <source>
        <dbReference type="Proteomes" id="UP000197097"/>
    </source>
</evidence>
<accession>A0A246K5E9</accession>
<gene>
    <name evidence="1" type="ORF">CDQ91_02170</name>
</gene>
<dbReference type="Proteomes" id="UP000197097">
    <property type="component" value="Unassembled WGS sequence"/>
</dbReference>
<reference evidence="1 2" key="1">
    <citation type="journal article" date="2002" name="Int. J. Syst. Evol. Microbiol.">
        <title>Sphingopyxis witflariensis sp. nov., isolated from activated sludge.</title>
        <authorList>
            <person name="Kampfer P."/>
            <person name="Witzenberger R."/>
            <person name="Denner E.B."/>
            <person name="Busse H.J."/>
            <person name="Neef A."/>
        </authorList>
    </citation>
    <scope>NUCLEOTIDE SEQUENCE [LARGE SCALE GENOMIC DNA]</scope>
    <source>
        <strain evidence="1 2">DSM 14551</strain>
    </source>
</reference>
<proteinExistence type="predicted"/>
<dbReference type="RefSeq" id="WP_088471049.1">
    <property type="nucleotide sequence ID" value="NZ_NISJ01000001.1"/>
</dbReference>
<dbReference type="EMBL" id="NISJ01000001">
    <property type="protein sequence ID" value="OWR01240.1"/>
    <property type="molecule type" value="Genomic_DNA"/>
</dbReference>